<evidence type="ECO:0000313" key="5">
    <source>
        <dbReference type="Proteomes" id="UP000230390"/>
    </source>
</evidence>
<reference evidence="4 5" key="1">
    <citation type="submission" date="2017-10" db="EMBL/GenBank/DDBJ databases">
        <title>Massilia psychrophilum sp. nov., a novel purple-pigmented bacterium isolated from Tianshan glacier, Xinjiang Municipality, China.</title>
        <authorList>
            <person name="Wang H."/>
        </authorList>
    </citation>
    <scope>NUCLEOTIDE SEQUENCE [LARGE SCALE GENOMIC DNA]</scope>
    <source>
        <strain evidence="4 5">JCM 30074</strain>
    </source>
</reference>
<dbReference type="InterPro" id="IPR011006">
    <property type="entry name" value="CheY-like_superfamily"/>
</dbReference>
<keyword evidence="5" id="KW-1185">Reference proteome</keyword>
<evidence type="ECO:0000259" key="3">
    <source>
        <dbReference type="PROSITE" id="PS50110"/>
    </source>
</evidence>
<accession>A0A2G8TFS5</accession>
<keyword evidence="1 2" id="KW-0597">Phosphoprotein</keyword>
<organism evidence="4 5">
    <name type="scientific">Massilia eurypsychrophila</name>
    <dbReference type="NCBI Taxonomy" id="1485217"/>
    <lineage>
        <taxon>Bacteria</taxon>
        <taxon>Pseudomonadati</taxon>
        <taxon>Pseudomonadota</taxon>
        <taxon>Betaproteobacteria</taxon>
        <taxon>Burkholderiales</taxon>
        <taxon>Oxalobacteraceae</taxon>
        <taxon>Telluria group</taxon>
        <taxon>Massilia</taxon>
    </lineage>
</organism>
<dbReference type="RefSeq" id="WP_099788848.1">
    <property type="nucleotide sequence ID" value="NZ_JBHLYV010000004.1"/>
</dbReference>
<evidence type="ECO:0000256" key="1">
    <source>
        <dbReference type="ARBA" id="ARBA00022553"/>
    </source>
</evidence>
<dbReference type="SUPFAM" id="SSF52172">
    <property type="entry name" value="CheY-like"/>
    <property type="match status" value="1"/>
</dbReference>
<protein>
    <submittedName>
        <fullName evidence="4">Response regulator</fullName>
    </submittedName>
</protein>
<evidence type="ECO:0000256" key="2">
    <source>
        <dbReference type="PROSITE-ProRule" id="PRU00169"/>
    </source>
</evidence>
<feature type="modified residue" description="4-aspartylphosphate" evidence="2">
    <location>
        <position position="53"/>
    </location>
</feature>
<dbReference type="InterPro" id="IPR001789">
    <property type="entry name" value="Sig_transdc_resp-reg_receiver"/>
</dbReference>
<dbReference type="PANTHER" id="PTHR44591">
    <property type="entry name" value="STRESS RESPONSE REGULATOR PROTEIN 1"/>
    <property type="match status" value="1"/>
</dbReference>
<dbReference type="PROSITE" id="PS50110">
    <property type="entry name" value="RESPONSE_REGULATORY"/>
    <property type="match status" value="1"/>
</dbReference>
<gene>
    <name evidence="4" type="ORF">CR105_12860</name>
</gene>
<dbReference type="PANTHER" id="PTHR44591:SF3">
    <property type="entry name" value="RESPONSE REGULATORY DOMAIN-CONTAINING PROTEIN"/>
    <property type="match status" value="1"/>
</dbReference>
<dbReference type="Proteomes" id="UP000230390">
    <property type="component" value="Unassembled WGS sequence"/>
</dbReference>
<feature type="domain" description="Response regulatory" evidence="3">
    <location>
        <begin position="2"/>
        <end position="120"/>
    </location>
</feature>
<evidence type="ECO:0000313" key="4">
    <source>
        <dbReference type="EMBL" id="PIL44789.1"/>
    </source>
</evidence>
<dbReference type="SMART" id="SM00448">
    <property type="entry name" value="REC"/>
    <property type="match status" value="1"/>
</dbReference>
<name>A0A2G8TFS5_9BURK</name>
<comment type="caution">
    <text evidence="4">The sequence shown here is derived from an EMBL/GenBank/DDBJ whole genome shotgun (WGS) entry which is preliminary data.</text>
</comment>
<dbReference type="AlphaFoldDB" id="A0A2G8TFS5"/>
<proteinExistence type="predicted"/>
<sequence>MQVLVVDDDVVSRMVMMHLVDSCGAYEVVEAEDGEDAWTQLRAGLRPGICFCDLRMPNLSGMELLARVKADPELEAMRFVLASSAGDHATMAEANGLGAGGYIIKPFERDQVLAQLAGLAPHAAGLVEEAEDPRVTMERLGIDGARLLVYLGGFDTQLTEASPALAALLAGDGQGEARARIERLHAGCVTLGLGGAAVRLDALGLGLLDQARIDRALTATRSAVREQEERVRKMAPQRGG</sequence>
<dbReference type="Pfam" id="PF00072">
    <property type="entry name" value="Response_reg"/>
    <property type="match status" value="1"/>
</dbReference>
<dbReference type="Gene3D" id="3.40.50.2300">
    <property type="match status" value="1"/>
</dbReference>
<dbReference type="InterPro" id="IPR050595">
    <property type="entry name" value="Bact_response_regulator"/>
</dbReference>
<dbReference type="OrthoDB" id="9789181at2"/>
<dbReference type="GO" id="GO:0000160">
    <property type="term" value="P:phosphorelay signal transduction system"/>
    <property type="evidence" value="ECO:0007669"/>
    <property type="project" value="InterPro"/>
</dbReference>
<dbReference type="EMBL" id="PDOC01000006">
    <property type="protein sequence ID" value="PIL44789.1"/>
    <property type="molecule type" value="Genomic_DNA"/>
</dbReference>